<dbReference type="Proteomes" id="UP000247689">
    <property type="component" value="Unassembled WGS sequence"/>
</dbReference>
<comment type="subcellular location">
    <subcellularLocation>
        <location evidence="1">Membrane</location>
    </subcellularLocation>
</comment>
<dbReference type="HAMAP" id="MF_02080">
    <property type="entry name" value="FtsI_transpept"/>
    <property type="match status" value="1"/>
</dbReference>
<dbReference type="GO" id="GO:0071555">
    <property type="term" value="P:cell wall organization"/>
    <property type="evidence" value="ECO:0007669"/>
    <property type="project" value="UniProtKB-KW"/>
</dbReference>
<evidence type="ECO:0000256" key="14">
    <source>
        <dbReference type="ARBA" id="ARBA00023306"/>
    </source>
</evidence>
<dbReference type="Gene3D" id="3.40.710.10">
    <property type="entry name" value="DD-peptidase/beta-lactamase superfamily"/>
    <property type="match status" value="1"/>
</dbReference>
<evidence type="ECO:0000256" key="16">
    <source>
        <dbReference type="HAMAP-Rule" id="MF_02080"/>
    </source>
</evidence>
<dbReference type="GO" id="GO:0043093">
    <property type="term" value="P:FtsZ-dependent cytokinesis"/>
    <property type="evidence" value="ECO:0007669"/>
    <property type="project" value="UniProtKB-UniRule"/>
</dbReference>
<evidence type="ECO:0000256" key="4">
    <source>
        <dbReference type="ARBA" id="ARBA00022618"/>
    </source>
</evidence>
<comment type="similarity">
    <text evidence="16">Belongs to the transpeptidase family. FtsI subfamily.</text>
</comment>
<evidence type="ECO:0000256" key="11">
    <source>
        <dbReference type="ARBA" id="ARBA00022989"/>
    </source>
</evidence>
<dbReference type="InterPro" id="IPR005311">
    <property type="entry name" value="PBP_dimer"/>
</dbReference>
<feature type="active site" description="Acyl-ester intermediate" evidence="16">
    <location>
        <position position="303"/>
    </location>
</feature>
<evidence type="ECO:0000256" key="10">
    <source>
        <dbReference type="ARBA" id="ARBA00022984"/>
    </source>
</evidence>
<proteinExistence type="inferred from homology"/>
<comment type="catalytic activity">
    <reaction evidence="16">
        <text>Preferential cleavage: (Ac)2-L-Lys-D-Ala-|-D-Ala. Also transpeptidation of peptidyl-alanyl moieties that are N-acyl substituents of D-alanine.</text>
        <dbReference type="EC" id="3.4.16.4"/>
    </reaction>
</comment>
<dbReference type="Gene3D" id="3.90.1310.10">
    <property type="entry name" value="Penicillin-binding protein 2a (Domain 2)"/>
    <property type="match status" value="1"/>
</dbReference>
<dbReference type="InterPro" id="IPR001460">
    <property type="entry name" value="PCN-bd_Tpept"/>
</dbReference>
<dbReference type="EMBL" id="QICH01000002">
    <property type="protein sequence ID" value="PXF63305.1"/>
    <property type="molecule type" value="Genomic_DNA"/>
</dbReference>
<dbReference type="GO" id="GO:0006508">
    <property type="term" value="P:proteolysis"/>
    <property type="evidence" value="ECO:0007669"/>
    <property type="project" value="UniProtKB-KW"/>
</dbReference>
<dbReference type="InterPro" id="IPR050515">
    <property type="entry name" value="Beta-lactam/transpept"/>
</dbReference>
<keyword evidence="11 16" id="KW-1133">Transmembrane helix</keyword>
<keyword evidence="4 16" id="KW-0132">Cell division</keyword>
<evidence type="ECO:0000256" key="7">
    <source>
        <dbReference type="ARBA" id="ARBA00022692"/>
    </source>
</evidence>
<dbReference type="Pfam" id="PF00905">
    <property type="entry name" value="Transpeptidase"/>
    <property type="match status" value="1"/>
</dbReference>
<name>A0A318D5Z4_9GAMM</name>
<evidence type="ECO:0000256" key="2">
    <source>
        <dbReference type="ARBA" id="ARBA00022475"/>
    </source>
</evidence>
<dbReference type="Gene3D" id="1.10.150.770">
    <property type="match status" value="1"/>
</dbReference>
<accession>A0A318D5Z4</accession>
<dbReference type="GO" id="GO:0000917">
    <property type="term" value="P:division septum assembly"/>
    <property type="evidence" value="ECO:0007669"/>
    <property type="project" value="UniProtKB-KW"/>
</dbReference>
<evidence type="ECO:0000313" key="19">
    <source>
        <dbReference type="EMBL" id="PXF63305.1"/>
    </source>
</evidence>
<comment type="function">
    <text evidence="16">Catalyzes cross-linking of the peptidoglycan cell wall at the division septum.</text>
</comment>
<dbReference type="GO" id="GO:0009252">
    <property type="term" value="P:peptidoglycan biosynthetic process"/>
    <property type="evidence" value="ECO:0007669"/>
    <property type="project" value="UniProtKB-UniRule"/>
</dbReference>
<keyword evidence="2 16" id="KW-1003">Cell membrane</keyword>
<dbReference type="InterPro" id="IPR036138">
    <property type="entry name" value="PBP_dimer_sf"/>
</dbReference>
<dbReference type="RefSeq" id="WP_110201108.1">
    <property type="nucleotide sequence ID" value="NZ_QICH01000002.1"/>
</dbReference>
<dbReference type="AlphaFoldDB" id="A0A318D5Z4"/>
<comment type="pathway">
    <text evidence="16">Cell wall biogenesis; peptidoglycan biosynthesis.</text>
</comment>
<evidence type="ECO:0000256" key="6">
    <source>
        <dbReference type="ARBA" id="ARBA00022670"/>
    </source>
</evidence>
<keyword evidence="3 16" id="KW-0997">Cell inner membrane</keyword>
<dbReference type="Gene3D" id="3.30.450.330">
    <property type="match status" value="1"/>
</dbReference>
<evidence type="ECO:0000256" key="12">
    <source>
        <dbReference type="ARBA" id="ARBA00023136"/>
    </source>
</evidence>
<dbReference type="InterPro" id="IPR012338">
    <property type="entry name" value="Beta-lactam/transpept-like"/>
</dbReference>
<dbReference type="PANTHER" id="PTHR30627">
    <property type="entry name" value="PEPTIDOGLYCAN D,D-TRANSPEPTIDASE"/>
    <property type="match status" value="1"/>
</dbReference>
<protein>
    <recommendedName>
        <fullName evidence="16">Peptidoglycan D,D-transpeptidase FtsI</fullName>
        <ecNumber evidence="16">3.4.16.4</ecNumber>
    </recommendedName>
    <alternativeName>
        <fullName evidence="16">Penicillin-binding protein 3</fullName>
        <shortName evidence="16">PBP-3</shortName>
    </alternativeName>
</protein>
<dbReference type="SUPFAM" id="SSF56601">
    <property type="entry name" value="beta-lactamase/transpeptidase-like"/>
    <property type="match status" value="1"/>
</dbReference>
<keyword evidence="5 16" id="KW-0121">Carboxypeptidase</keyword>
<evidence type="ECO:0000259" key="17">
    <source>
        <dbReference type="Pfam" id="PF00905"/>
    </source>
</evidence>
<dbReference type="SUPFAM" id="SSF56519">
    <property type="entry name" value="Penicillin binding protein dimerisation domain"/>
    <property type="match status" value="1"/>
</dbReference>
<keyword evidence="13 16" id="KW-0717">Septation</keyword>
<keyword evidence="6 16" id="KW-0645">Protease</keyword>
<evidence type="ECO:0000256" key="13">
    <source>
        <dbReference type="ARBA" id="ARBA00023210"/>
    </source>
</evidence>
<dbReference type="GO" id="GO:0008658">
    <property type="term" value="F:penicillin binding"/>
    <property type="evidence" value="ECO:0007669"/>
    <property type="project" value="InterPro"/>
</dbReference>
<evidence type="ECO:0000259" key="18">
    <source>
        <dbReference type="Pfam" id="PF03717"/>
    </source>
</evidence>
<evidence type="ECO:0000256" key="9">
    <source>
        <dbReference type="ARBA" id="ARBA00022960"/>
    </source>
</evidence>
<dbReference type="PANTHER" id="PTHR30627:SF1">
    <property type="entry name" value="PEPTIDOGLYCAN D,D-TRANSPEPTIDASE FTSI"/>
    <property type="match status" value="1"/>
</dbReference>
<keyword evidence="19" id="KW-0808">Transferase</keyword>
<keyword evidence="7 16" id="KW-0812">Transmembrane</keyword>
<evidence type="ECO:0000256" key="15">
    <source>
        <dbReference type="ARBA" id="ARBA00023316"/>
    </source>
</evidence>
<keyword evidence="9 16" id="KW-0133">Cell shape</keyword>
<keyword evidence="8 16" id="KW-0378">Hydrolase</keyword>
<reference evidence="19 20" key="1">
    <citation type="submission" date="2018-05" db="EMBL/GenBank/DDBJ databases">
        <title>Kangiella spongicola genome sequence.</title>
        <authorList>
            <person name="Maclea K.S."/>
            <person name="Goen A.E."/>
            <person name="Kelley C."/>
            <person name="Underriner A."/>
            <person name="Silverwood T."/>
            <person name="Trachtenberg A.M."/>
        </authorList>
    </citation>
    <scope>NUCLEOTIDE SEQUENCE [LARGE SCALE GENOMIC DNA]</scope>
    <source>
        <strain evidence="19 20">ATCC BAA-2076</strain>
    </source>
</reference>
<dbReference type="GO" id="GO:0009002">
    <property type="term" value="F:serine-type D-Ala-D-Ala carboxypeptidase activity"/>
    <property type="evidence" value="ECO:0007669"/>
    <property type="project" value="UniProtKB-UniRule"/>
</dbReference>
<sequence>MKKVRNRKVKTVPLCTWRYYVMIVVLLCGFFALMGRAAYLQVVNAEDLAKAGDSRSMRVKGISSHRGLIVDRNGVELARSVPSESITLDIKRLLETPNILQSKEWKAFAAALKRDEDELNQWVMNRSQRRDVWLERQVDPNVALYIKRLDINGVNFKTEYRRYYPSAEVTAHVVGFTGVDDKGLEGVEKAFDTFLTGKPGKEKVVVDLYRRVVEERGVLAQAEQGNDLQLSIDSRIQAAAYKELKSAVLSNGAKGGSVVVLDVDTGEVLAMASQPSFNPNRSDSRLPELTRNRSITDMFEPGSTVKPLTVVSGLTSGKFNVNSTIDTSPGRMFLDYAYVRDHRNYGVLTLDGIIKKSSNMGVAKIALELSDEEFLSTLYSVGFGVETGLGIQGEADGKLMPRPNWSRHEKATWSYGYGFMVTPIQLAQAYSILGSGGIKRNPTLLKRAQGEEIPGERVIEPEIATAVVAMMEQVTQKGGTGTRARVDGYRVAGKTGTSRKAVRGGYGDEYVTYFAGLVPATDPKFAIVVMVDEPAGDSYYGGTVSAPVFAKVADTALHLLNVAPDGELKQPAIATVTAGVGQRGGNHD</sequence>
<evidence type="ECO:0000256" key="5">
    <source>
        <dbReference type="ARBA" id="ARBA00022645"/>
    </source>
</evidence>
<dbReference type="OrthoDB" id="9789078at2"/>
<dbReference type="UniPathway" id="UPA00219"/>
<keyword evidence="12 16" id="KW-0472">Membrane</keyword>
<feature type="domain" description="Penicillin-binding protein transpeptidase" evidence="17">
    <location>
        <begin position="256"/>
        <end position="552"/>
    </location>
</feature>
<keyword evidence="20" id="KW-1185">Reference proteome</keyword>
<keyword evidence="14 16" id="KW-0131">Cell cycle</keyword>
<feature type="domain" description="Penicillin-binding protein dimerisation" evidence="18">
    <location>
        <begin position="62"/>
        <end position="215"/>
    </location>
</feature>
<dbReference type="InterPro" id="IPR037532">
    <property type="entry name" value="FtsI_transpept"/>
</dbReference>
<evidence type="ECO:0000256" key="8">
    <source>
        <dbReference type="ARBA" id="ARBA00022801"/>
    </source>
</evidence>
<dbReference type="GO" id="GO:0008955">
    <property type="term" value="F:peptidoglycan glycosyltransferase activity"/>
    <property type="evidence" value="ECO:0007669"/>
    <property type="project" value="InterPro"/>
</dbReference>
<organism evidence="19 20">
    <name type="scientific">Kangiella spongicola</name>
    <dbReference type="NCBI Taxonomy" id="796379"/>
    <lineage>
        <taxon>Bacteria</taxon>
        <taxon>Pseudomonadati</taxon>
        <taxon>Pseudomonadota</taxon>
        <taxon>Gammaproteobacteria</taxon>
        <taxon>Kangiellales</taxon>
        <taxon>Kangiellaceae</taxon>
        <taxon>Kangiella</taxon>
    </lineage>
</organism>
<dbReference type="GO" id="GO:0005886">
    <property type="term" value="C:plasma membrane"/>
    <property type="evidence" value="ECO:0007669"/>
    <property type="project" value="UniProtKB-UniRule"/>
</dbReference>
<dbReference type="Pfam" id="PF03717">
    <property type="entry name" value="PBP_dimer"/>
    <property type="match status" value="1"/>
</dbReference>
<evidence type="ECO:0000313" key="20">
    <source>
        <dbReference type="Proteomes" id="UP000247689"/>
    </source>
</evidence>
<evidence type="ECO:0000256" key="1">
    <source>
        <dbReference type="ARBA" id="ARBA00004370"/>
    </source>
</evidence>
<evidence type="ECO:0000256" key="3">
    <source>
        <dbReference type="ARBA" id="ARBA00022519"/>
    </source>
</evidence>
<keyword evidence="15 16" id="KW-0961">Cell wall biogenesis/degradation</keyword>
<dbReference type="EC" id="3.4.16.4" evidence="16"/>
<gene>
    <name evidence="16" type="primary">ftsI</name>
    <name evidence="19" type="ORF">DL796_07655</name>
</gene>
<comment type="caution">
    <text evidence="19">The sequence shown here is derived from an EMBL/GenBank/DDBJ whole genome shotgun (WGS) entry which is preliminary data.</text>
</comment>
<keyword evidence="10 16" id="KW-0573">Peptidoglycan synthesis</keyword>
<dbReference type="GO" id="GO:0008360">
    <property type="term" value="P:regulation of cell shape"/>
    <property type="evidence" value="ECO:0007669"/>
    <property type="project" value="UniProtKB-KW"/>
</dbReference>